<protein>
    <recommendedName>
        <fullName evidence="8">Arginine biosynthesis bifunctional protein ArgJ</fullName>
    </recommendedName>
    <domain>
        <recommendedName>
            <fullName evidence="8">Glutamate N-acetyltransferase</fullName>
            <ecNumber evidence="8">2.3.1.35</ecNumber>
        </recommendedName>
        <alternativeName>
            <fullName evidence="8">Ornithine acetyltransferase</fullName>
            <shortName evidence="8">OATase</shortName>
        </alternativeName>
        <alternativeName>
            <fullName evidence="8">Ornithine transacetylase</fullName>
        </alternativeName>
    </domain>
    <domain>
        <recommendedName>
            <fullName evidence="8">Amino-acid acetyltransferase</fullName>
            <ecNumber evidence="8">2.3.1.1</ecNumber>
        </recommendedName>
        <alternativeName>
            <fullName evidence="8">N-acetylglutamate synthase</fullName>
            <shortName evidence="8">AGSase</shortName>
        </alternativeName>
    </domain>
    <component>
        <recommendedName>
            <fullName evidence="8">Arginine biosynthesis bifunctional protein ArgJ alpha chain</fullName>
        </recommendedName>
    </component>
    <component>
        <recommendedName>
            <fullName evidence="8">Arginine biosynthesis bifunctional protein ArgJ beta chain</fullName>
        </recommendedName>
    </component>
</protein>
<dbReference type="GO" id="GO:0004042">
    <property type="term" value="F:L-glutamate N-acetyltransferase activity"/>
    <property type="evidence" value="ECO:0007669"/>
    <property type="project" value="UniProtKB-UniRule"/>
</dbReference>
<dbReference type="Gene3D" id="3.10.20.340">
    <property type="entry name" value="ArgJ beta chain, C-terminal domain"/>
    <property type="match status" value="1"/>
</dbReference>
<comment type="catalytic activity">
    <reaction evidence="8">
        <text>L-glutamate + acetyl-CoA = N-acetyl-L-glutamate + CoA + H(+)</text>
        <dbReference type="Rhea" id="RHEA:24292"/>
        <dbReference type="ChEBI" id="CHEBI:15378"/>
        <dbReference type="ChEBI" id="CHEBI:29985"/>
        <dbReference type="ChEBI" id="CHEBI:44337"/>
        <dbReference type="ChEBI" id="CHEBI:57287"/>
        <dbReference type="ChEBI" id="CHEBI:57288"/>
        <dbReference type="EC" id="2.3.1.1"/>
    </reaction>
</comment>
<feature type="chain" id="PRO_5023341940" description="Arginine biosynthesis bifunctional protein ArgJ beta chain" evidence="8">
    <location>
        <begin position="184"/>
        <end position="395"/>
    </location>
</feature>
<gene>
    <name evidence="8" type="primary">argJ</name>
    <name evidence="9" type="ORF">dsat_1140</name>
</gene>
<organism evidence="9 10">
    <name type="scientific">Alkalidesulfovibrio alkalitolerans DSM 16529</name>
    <dbReference type="NCBI Taxonomy" id="1121439"/>
    <lineage>
        <taxon>Bacteria</taxon>
        <taxon>Pseudomonadati</taxon>
        <taxon>Thermodesulfobacteriota</taxon>
        <taxon>Desulfovibrionia</taxon>
        <taxon>Desulfovibrionales</taxon>
        <taxon>Desulfovibrionaceae</taxon>
        <taxon>Alkalidesulfovibrio</taxon>
    </lineage>
</organism>
<comment type="subunit">
    <text evidence="2 8">Heterotetramer of two alpha and two beta chains.</text>
</comment>
<dbReference type="GO" id="GO:0004358">
    <property type="term" value="F:L-glutamate N-acetyltransferase activity, acting on acetyl-L-ornithine as donor"/>
    <property type="evidence" value="ECO:0007669"/>
    <property type="project" value="UniProtKB-UniRule"/>
</dbReference>
<keyword evidence="8" id="KW-0511">Multifunctional enzyme</keyword>
<keyword evidence="10" id="KW-1185">Reference proteome</keyword>
<dbReference type="NCBIfam" id="TIGR00120">
    <property type="entry name" value="ArgJ"/>
    <property type="match status" value="1"/>
</dbReference>
<sequence>MGAIPVPKGFRFAATAAEFKKKDKLDLALIVADEPAAAAGVFTTNLFKAAPVLQCIETLEVLPRVRAIVANSGQANACTGEEGLVNCRLTLEMVAGLLDCQMVEVLPASTGVIGQHLKLDKWRAAVPALGESLGKAGPIDFAKAIMTTDKFPKIAWRRLDVDGREVRLMGMAKGAGMISPNMATMLGFVLTDAAVDPAWWREILQKAVDESFNRITVDGDTSTNDCVLALAGGASGVTVDCECGQEFAAALSDLCQSLAYMIVEDAEGGTKVLRITVVGAADNRQAEDAARAVGNSPLVKTAMFGKDANWGRIVAALGRSGAQFDPDKVSVAIGGVTIFDRGRPVAGDMDAILAPLMRKQDVSLNVSLGQGPGEYVLLASDLTHEYISINADYRT</sequence>
<dbReference type="FunFam" id="3.60.70.12:FF:000001">
    <property type="entry name" value="Arginine biosynthesis bifunctional protein ArgJ, chloroplastic"/>
    <property type="match status" value="1"/>
</dbReference>
<dbReference type="AlphaFoldDB" id="S7UFK9"/>
<dbReference type="HAMAP" id="MF_01106">
    <property type="entry name" value="ArgJ"/>
    <property type="match status" value="1"/>
</dbReference>
<dbReference type="CDD" id="cd02152">
    <property type="entry name" value="OAT"/>
    <property type="match status" value="1"/>
</dbReference>
<keyword evidence="8" id="KW-0963">Cytoplasm</keyword>
<feature type="binding site" evidence="8">
    <location>
        <position position="390"/>
    </location>
    <ligand>
        <name>substrate</name>
    </ligand>
</feature>
<dbReference type="PANTHER" id="PTHR23100:SF0">
    <property type="entry name" value="ARGININE BIOSYNTHESIS BIFUNCTIONAL PROTEIN ARGJ, MITOCHONDRIAL"/>
    <property type="match status" value="1"/>
</dbReference>
<evidence type="ECO:0000256" key="7">
    <source>
        <dbReference type="ARBA" id="ARBA00023315"/>
    </source>
</evidence>
<feature type="binding site" evidence="8">
    <location>
        <position position="395"/>
    </location>
    <ligand>
        <name>substrate</name>
    </ligand>
</feature>
<dbReference type="Gene3D" id="3.60.70.12">
    <property type="entry name" value="L-amino peptidase D-ALA esterase/amidase"/>
    <property type="match status" value="1"/>
</dbReference>
<keyword evidence="6 8" id="KW-0068">Autocatalytic cleavage</keyword>
<dbReference type="eggNOG" id="COG1364">
    <property type="taxonomic scope" value="Bacteria"/>
</dbReference>
<feature type="site" description="Involved in the stabilization of negative charge on the oxyanion by the formation of the oxyanion hole" evidence="8">
    <location>
        <position position="111"/>
    </location>
</feature>
<evidence type="ECO:0000256" key="3">
    <source>
        <dbReference type="ARBA" id="ARBA00022571"/>
    </source>
</evidence>
<comment type="pathway">
    <text evidence="8">Amino-acid biosynthesis; L-arginine biosynthesis; L-ornithine and N-acetyl-L-glutamate from L-glutamate and N(2)-acetyl-L-ornithine (cyclic): step 1/1.</text>
</comment>
<dbReference type="Pfam" id="PF01960">
    <property type="entry name" value="ArgJ"/>
    <property type="match status" value="1"/>
</dbReference>
<feature type="site" description="Cleavage; by autolysis" evidence="8">
    <location>
        <begin position="183"/>
        <end position="184"/>
    </location>
</feature>
<feature type="site" description="Involved in the stabilization of negative charge on the oxyanion by the formation of the oxyanion hole" evidence="8">
    <location>
        <position position="110"/>
    </location>
</feature>
<evidence type="ECO:0000256" key="8">
    <source>
        <dbReference type="HAMAP-Rule" id="MF_01106"/>
    </source>
</evidence>
<dbReference type="PATRIC" id="fig|1121439.3.peg.2520"/>
<keyword evidence="7 8" id="KW-0012">Acyltransferase</keyword>
<reference evidence="9 10" key="1">
    <citation type="journal article" date="2013" name="Genome Announc.">
        <title>Draft genome sequences for three mercury-methylating, sulfate-reducing bacteria.</title>
        <authorList>
            <person name="Brown S.D."/>
            <person name="Hurt R.A.Jr."/>
            <person name="Gilmour C.C."/>
            <person name="Elias D.A."/>
        </authorList>
    </citation>
    <scope>NUCLEOTIDE SEQUENCE [LARGE SCALE GENOMIC DNA]</scope>
    <source>
        <strain evidence="9 10">DSM 16529</strain>
    </source>
</reference>
<name>S7UFK9_9BACT</name>
<dbReference type="EC" id="2.3.1.1" evidence="8"/>
<feature type="binding site" evidence="8">
    <location>
        <position position="267"/>
    </location>
    <ligand>
        <name>substrate</name>
    </ligand>
</feature>
<dbReference type="NCBIfam" id="NF003802">
    <property type="entry name" value="PRK05388.1"/>
    <property type="match status" value="1"/>
</dbReference>
<dbReference type="RefSeq" id="WP_020887837.1">
    <property type="nucleotide sequence ID" value="NZ_ATHI01000030.1"/>
</dbReference>
<evidence type="ECO:0000256" key="5">
    <source>
        <dbReference type="ARBA" id="ARBA00022679"/>
    </source>
</evidence>
<comment type="catalytic activity">
    <reaction evidence="8">
        <text>N(2)-acetyl-L-ornithine + L-glutamate = N-acetyl-L-glutamate + L-ornithine</text>
        <dbReference type="Rhea" id="RHEA:15349"/>
        <dbReference type="ChEBI" id="CHEBI:29985"/>
        <dbReference type="ChEBI" id="CHEBI:44337"/>
        <dbReference type="ChEBI" id="CHEBI:46911"/>
        <dbReference type="ChEBI" id="CHEBI:57805"/>
        <dbReference type="EC" id="2.3.1.35"/>
    </reaction>
</comment>
<evidence type="ECO:0000256" key="6">
    <source>
        <dbReference type="ARBA" id="ARBA00022813"/>
    </source>
</evidence>
<comment type="similarity">
    <text evidence="1 8">Belongs to the ArgJ family.</text>
</comment>
<dbReference type="Proteomes" id="UP000014975">
    <property type="component" value="Unassembled WGS sequence"/>
</dbReference>
<feature type="chain" id="PRO_5023341941" description="Arginine biosynthesis bifunctional protein ArgJ alpha chain" evidence="8">
    <location>
        <begin position="1"/>
        <end position="183"/>
    </location>
</feature>
<dbReference type="InterPro" id="IPR042195">
    <property type="entry name" value="ArgJ_beta_C"/>
</dbReference>
<evidence type="ECO:0000313" key="10">
    <source>
        <dbReference type="Proteomes" id="UP000014975"/>
    </source>
</evidence>
<dbReference type="EC" id="2.3.1.35" evidence="8"/>
<evidence type="ECO:0000313" key="9">
    <source>
        <dbReference type="EMBL" id="EPR31013.1"/>
    </source>
</evidence>
<dbReference type="GO" id="GO:0005737">
    <property type="term" value="C:cytoplasm"/>
    <property type="evidence" value="ECO:0007669"/>
    <property type="project" value="UniProtKB-SubCell"/>
</dbReference>
<comment type="pathway">
    <text evidence="8">Amino-acid biosynthesis; L-arginine biosynthesis; N(2)-acetyl-L-ornithine from L-glutamate: step 1/4.</text>
</comment>
<dbReference type="OrthoDB" id="9804242at2"/>
<keyword evidence="4 8" id="KW-0028">Amino-acid biosynthesis</keyword>
<dbReference type="EMBL" id="ATHI01000030">
    <property type="protein sequence ID" value="EPR31013.1"/>
    <property type="molecule type" value="Genomic_DNA"/>
</dbReference>
<comment type="subcellular location">
    <subcellularLocation>
        <location evidence="8">Cytoplasm</location>
    </subcellularLocation>
</comment>
<dbReference type="PANTHER" id="PTHR23100">
    <property type="entry name" value="ARGININE BIOSYNTHESIS BIFUNCTIONAL PROTEIN ARGJ"/>
    <property type="match status" value="1"/>
</dbReference>
<dbReference type="GO" id="GO:0006592">
    <property type="term" value="P:ornithine biosynthetic process"/>
    <property type="evidence" value="ECO:0007669"/>
    <property type="project" value="TreeGrafter"/>
</dbReference>
<feature type="active site" description="Nucleophile" evidence="8">
    <location>
        <position position="184"/>
    </location>
</feature>
<dbReference type="InterPro" id="IPR002813">
    <property type="entry name" value="Arg_biosynth_ArgJ"/>
</dbReference>
<dbReference type="UniPathway" id="UPA00068">
    <property type="reaction ID" value="UER00106"/>
</dbReference>
<keyword evidence="3 8" id="KW-0055">Arginine biosynthesis</keyword>
<feature type="binding site" evidence="8">
    <location>
        <position position="147"/>
    </location>
    <ligand>
        <name>substrate</name>
    </ligand>
</feature>
<comment type="caution">
    <text evidence="9">The sequence shown here is derived from an EMBL/GenBank/DDBJ whole genome shotgun (WGS) entry which is preliminary data.</text>
</comment>
<dbReference type="GO" id="GO:0006526">
    <property type="term" value="P:L-arginine biosynthetic process"/>
    <property type="evidence" value="ECO:0007669"/>
    <property type="project" value="UniProtKB-UniRule"/>
</dbReference>
<feature type="binding site" evidence="8">
    <location>
        <position position="173"/>
    </location>
    <ligand>
        <name>substrate</name>
    </ligand>
</feature>
<dbReference type="STRING" id="1121439.dsat_1140"/>
<dbReference type="InterPro" id="IPR016117">
    <property type="entry name" value="ArgJ-like_dom_sf"/>
</dbReference>
<keyword evidence="5 8" id="KW-0808">Transferase</keyword>
<evidence type="ECO:0000256" key="1">
    <source>
        <dbReference type="ARBA" id="ARBA00006774"/>
    </source>
</evidence>
<proteinExistence type="inferred from homology"/>
<evidence type="ECO:0000256" key="4">
    <source>
        <dbReference type="ARBA" id="ARBA00022605"/>
    </source>
</evidence>
<comment type="function">
    <text evidence="8">Catalyzes two activities which are involved in the cyclic version of arginine biosynthesis: the synthesis of N-acetylglutamate from glutamate and acetyl-CoA as the acetyl donor, and of ornithine by transacetylation between N(2)-acetylornithine and glutamate.</text>
</comment>
<evidence type="ECO:0000256" key="2">
    <source>
        <dbReference type="ARBA" id="ARBA00011475"/>
    </source>
</evidence>
<dbReference type="SUPFAM" id="SSF56266">
    <property type="entry name" value="DmpA/ArgJ-like"/>
    <property type="match status" value="1"/>
</dbReference>
<accession>S7UFK9</accession>
<feature type="binding site" evidence="8">
    <location>
        <position position="184"/>
    </location>
    <ligand>
        <name>substrate</name>
    </ligand>
</feature>